<sequence>MKIACSVFVTNRLYSTVSLNKQRRYQKSTLALCKHPNNNEYCMILFSGQDKTGTKYKLQNNIKQVLTKFVNEGKCTFQFKQPEHDIYVTGDVVQLKGFLHLFRRILENKISDKELSVSSMSVMPIKETAQTKLTITKRSDYPLKGFPRTLEELHINDIHRTAVDRGILQLSRLNVLDLSHNDIESIPDELGNLPCLKELYLSHNSLGKNPKQWSWIQKNIVNSLLLLDISHNELKFASCGICKLNKLVTLKLDYNNLTHLPDGIGNMRKLKLLSASHNNLTILPGSIKLLNLDMLDMSNNNFEPQANGQVLSMSSMLPVRSLKEYASRKVLGARIPYYPGILPLSLINHLDNAKFCVCGKACFEIFFRRPQFIFLTNITVSLNRSDNDSTYVPIDCYFCSLKCYRNCSMTRCRNPIVR</sequence>
<keyword evidence="2" id="KW-0677">Repeat</keyword>
<dbReference type="PANTHER" id="PTHR48051:SF52">
    <property type="entry name" value="LEUCINE-RICH REPEAT PROTEIN 1"/>
    <property type="match status" value="1"/>
</dbReference>
<dbReference type="InterPro" id="IPR057437">
    <property type="entry name" value="PIF1/LRR1_PH"/>
</dbReference>
<dbReference type="Proteomes" id="UP001152888">
    <property type="component" value="Unassembled WGS sequence"/>
</dbReference>
<dbReference type="SUPFAM" id="SSF52058">
    <property type="entry name" value="L domain-like"/>
    <property type="match status" value="1"/>
</dbReference>
<dbReference type="EMBL" id="CAKOFQ010007548">
    <property type="protein sequence ID" value="CAH2003616.1"/>
    <property type="molecule type" value="Genomic_DNA"/>
</dbReference>
<comment type="caution">
    <text evidence="5">The sequence shown here is derived from an EMBL/GenBank/DDBJ whole genome shotgun (WGS) entry which is preliminary data.</text>
</comment>
<dbReference type="InterPro" id="IPR032675">
    <property type="entry name" value="LRR_dom_sf"/>
</dbReference>
<dbReference type="OrthoDB" id="17912at2759"/>
<keyword evidence="6" id="KW-1185">Reference proteome</keyword>
<evidence type="ECO:0000313" key="5">
    <source>
        <dbReference type="EMBL" id="CAH2003616.1"/>
    </source>
</evidence>
<dbReference type="InterPro" id="IPR001611">
    <property type="entry name" value="Leu-rich_rpt"/>
</dbReference>
<proteinExistence type="predicted"/>
<keyword evidence="3" id="KW-0539">Nucleus</keyword>
<dbReference type="InterPro" id="IPR003591">
    <property type="entry name" value="Leu-rich_rpt_typical-subtyp"/>
</dbReference>
<dbReference type="SMART" id="SM00369">
    <property type="entry name" value="LRR_TYP"/>
    <property type="match status" value="3"/>
</dbReference>
<dbReference type="PROSITE" id="PS51450">
    <property type="entry name" value="LRR"/>
    <property type="match status" value="2"/>
</dbReference>
<dbReference type="Gene3D" id="3.80.10.10">
    <property type="entry name" value="Ribonuclease Inhibitor"/>
    <property type="match status" value="2"/>
</dbReference>
<dbReference type="PANTHER" id="PTHR48051">
    <property type="match status" value="1"/>
</dbReference>
<evidence type="ECO:0000259" key="4">
    <source>
        <dbReference type="Pfam" id="PF25344"/>
    </source>
</evidence>
<dbReference type="AlphaFoldDB" id="A0A9P0LQU9"/>
<evidence type="ECO:0000256" key="3">
    <source>
        <dbReference type="ARBA" id="ARBA00023242"/>
    </source>
</evidence>
<accession>A0A9P0LQU9</accession>
<name>A0A9P0LQU9_ACAOB</name>
<dbReference type="Pfam" id="PF13855">
    <property type="entry name" value="LRR_8"/>
    <property type="match status" value="2"/>
</dbReference>
<feature type="domain" description="PIF1/LRR1 pleckstrin homology" evidence="4">
    <location>
        <begin position="1"/>
        <end position="115"/>
    </location>
</feature>
<evidence type="ECO:0000256" key="2">
    <source>
        <dbReference type="ARBA" id="ARBA00022737"/>
    </source>
</evidence>
<evidence type="ECO:0000313" key="6">
    <source>
        <dbReference type="Proteomes" id="UP001152888"/>
    </source>
</evidence>
<evidence type="ECO:0000256" key="1">
    <source>
        <dbReference type="ARBA" id="ARBA00022614"/>
    </source>
</evidence>
<dbReference type="Pfam" id="PF25344">
    <property type="entry name" value="PH_LRR1"/>
    <property type="match status" value="1"/>
</dbReference>
<reference evidence="5" key="1">
    <citation type="submission" date="2022-03" db="EMBL/GenBank/DDBJ databases">
        <authorList>
            <person name="Sayadi A."/>
        </authorList>
    </citation>
    <scope>NUCLEOTIDE SEQUENCE</scope>
</reference>
<dbReference type="GO" id="GO:0005737">
    <property type="term" value="C:cytoplasm"/>
    <property type="evidence" value="ECO:0007669"/>
    <property type="project" value="TreeGrafter"/>
</dbReference>
<gene>
    <name evidence="5" type="ORF">ACAOBT_LOCUS27513</name>
</gene>
<organism evidence="5 6">
    <name type="scientific">Acanthoscelides obtectus</name>
    <name type="common">Bean weevil</name>
    <name type="synonym">Bruchus obtectus</name>
    <dbReference type="NCBI Taxonomy" id="200917"/>
    <lineage>
        <taxon>Eukaryota</taxon>
        <taxon>Metazoa</taxon>
        <taxon>Ecdysozoa</taxon>
        <taxon>Arthropoda</taxon>
        <taxon>Hexapoda</taxon>
        <taxon>Insecta</taxon>
        <taxon>Pterygota</taxon>
        <taxon>Neoptera</taxon>
        <taxon>Endopterygota</taxon>
        <taxon>Coleoptera</taxon>
        <taxon>Polyphaga</taxon>
        <taxon>Cucujiformia</taxon>
        <taxon>Chrysomeloidea</taxon>
        <taxon>Chrysomelidae</taxon>
        <taxon>Bruchinae</taxon>
        <taxon>Bruchini</taxon>
        <taxon>Acanthoscelides</taxon>
    </lineage>
</organism>
<protein>
    <recommendedName>
        <fullName evidence="4">PIF1/LRR1 pleckstrin homology domain-containing protein</fullName>
    </recommendedName>
</protein>
<dbReference type="InterPro" id="IPR050216">
    <property type="entry name" value="LRR_domain-containing"/>
</dbReference>
<keyword evidence="1" id="KW-0433">Leucine-rich repeat</keyword>